<dbReference type="AlphaFoldDB" id="A0AAN9LPT6"/>
<comment type="caution">
    <text evidence="2">The sequence shown here is derived from an EMBL/GenBank/DDBJ whole genome shotgun (WGS) entry which is preliminary data.</text>
</comment>
<evidence type="ECO:0000313" key="2">
    <source>
        <dbReference type="EMBL" id="KAK7338008.1"/>
    </source>
</evidence>
<gene>
    <name evidence="2" type="ORF">VNO77_18603</name>
</gene>
<evidence type="ECO:0000313" key="3">
    <source>
        <dbReference type="Proteomes" id="UP001367508"/>
    </source>
</evidence>
<name>A0AAN9LPT6_CANGL</name>
<dbReference type="EMBL" id="JAYMYQ010000004">
    <property type="protein sequence ID" value="KAK7338008.1"/>
    <property type="molecule type" value="Genomic_DNA"/>
</dbReference>
<accession>A0AAN9LPT6</accession>
<keyword evidence="1" id="KW-1133">Transmembrane helix</keyword>
<protein>
    <submittedName>
        <fullName evidence="2">Uncharacterized protein</fullName>
    </submittedName>
</protein>
<sequence length="115" mass="13515">MFTLKTTDYVHLSCVNLGRQWLLYTKTWEQLVFPLTTIIYKVTYYRMLAPLFGFMAYSFWEILLMGSEIRNVLHYITIRFPQVGPQAVNLFVPKLVLAEILISFLGANYVRNILN</sequence>
<organism evidence="2 3">
    <name type="scientific">Canavalia gladiata</name>
    <name type="common">Sword bean</name>
    <name type="synonym">Dolichos gladiatus</name>
    <dbReference type="NCBI Taxonomy" id="3824"/>
    <lineage>
        <taxon>Eukaryota</taxon>
        <taxon>Viridiplantae</taxon>
        <taxon>Streptophyta</taxon>
        <taxon>Embryophyta</taxon>
        <taxon>Tracheophyta</taxon>
        <taxon>Spermatophyta</taxon>
        <taxon>Magnoliopsida</taxon>
        <taxon>eudicotyledons</taxon>
        <taxon>Gunneridae</taxon>
        <taxon>Pentapetalae</taxon>
        <taxon>rosids</taxon>
        <taxon>fabids</taxon>
        <taxon>Fabales</taxon>
        <taxon>Fabaceae</taxon>
        <taxon>Papilionoideae</taxon>
        <taxon>50 kb inversion clade</taxon>
        <taxon>NPAAA clade</taxon>
        <taxon>indigoferoid/millettioid clade</taxon>
        <taxon>Phaseoleae</taxon>
        <taxon>Canavalia</taxon>
    </lineage>
</organism>
<keyword evidence="3" id="KW-1185">Reference proteome</keyword>
<feature type="transmembrane region" description="Helical" evidence="1">
    <location>
        <begin position="87"/>
        <end position="110"/>
    </location>
</feature>
<evidence type="ECO:0000256" key="1">
    <source>
        <dbReference type="SAM" id="Phobius"/>
    </source>
</evidence>
<feature type="transmembrane region" description="Helical" evidence="1">
    <location>
        <begin position="44"/>
        <end position="66"/>
    </location>
</feature>
<dbReference type="Proteomes" id="UP001367508">
    <property type="component" value="Unassembled WGS sequence"/>
</dbReference>
<keyword evidence="1" id="KW-0472">Membrane</keyword>
<reference evidence="2 3" key="1">
    <citation type="submission" date="2024-01" db="EMBL/GenBank/DDBJ databases">
        <title>The genomes of 5 underutilized Papilionoideae crops provide insights into root nodulation and disease resistanc.</title>
        <authorList>
            <person name="Jiang F."/>
        </authorList>
    </citation>
    <scope>NUCLEOTIDE SEQUENCE [LARGE SCALE GENOMIC DNA]</scope>
    <source>
        <strain evidence="2">LVBAO_FW01</strain>
        <tissue evidence="2">Leaves</tissue>
    </source>
</reference>
<keyword evidence="1" id="KW-0812">Transmembrane</keyword>
<proteinExistence type="predicted"/>